<dbReference type="NCBIfam" id="TIGR01494">
    <property type="entry name" value="ATPase_P-type"/>
    <property type="match status" value="1"/>
</dbReference>
<dbReference type="InterPro" id="IPR018303">
    <property type="entry name" value="ATPase_P-typ_P_site"/>
</dbReference>
<dbReference type="EC" id="3.6.3.3" evidence="9"/>
<dbReference type="AlphaFoldDB" id="A0A3B0V717"/>
<dbReference type="Gene3D" id="3.40.50.1000">
    <property type="entry name" value="HAD superfamily/HAD-like"/>
    <property type="match status" value="1"/>
</dbReference>
<gene>
    <name evidence="9" type="ORF">MNBD_CPR01-456</name>
</gene>
<evidence type="ECO:0000256" key="6">
    <source>
        <dbReference type="ARBA" id="ARBA00023136"/>
    </source>
</evidence>
<dbReference type="InterPro" id="IPR023299">
    <property type="entry name" value="ATPase_P-typ_cyto_dom_N"/>
</dbReference>
<keyword evidence="2 7" id="KW-0812">Transmembrane</keyword>
<dbReference type="GO" id="GO:0016020">
    <property type="term" value="C:membrane"/>
    <property type="evidence" value="ECO:0007669"/>
    <property type="project" value="UniProtKB-SubCell"/>
</dbReference>
<dbReference type="SUPFAM" id="SSF81653">
    <property type="entry name" value="Calcium ATPase, transduction domain A"/>
    <property type="match status" value="1"/>
</dbReference>
<evidence type="ECO:0000256" key="1">
    <source>
        <dbReference type="ARBA" id="ARBA00004141"/>
    </source>
</evidence>
<dbReference type="Pfam" id="PF00122">
    <property type="entry name" value="E1-E2_ATPase"/>
    <property type="match status" value="1"/>
</dbReference>
<sequence length="502" mass="54229">MTNTKTQLHQHEPAGLSTAEADHIRSKIGLNTLEEKKRGAIAKFFKWVITPISLMLIVASALSFIAGKTADGWIIAFLFAANFGIRIWHEGKADQAIEKLQEHLTVFCRARRDGQWKKIPATQLVPGDVVMLTVGTIVPADANVTAETNLSLNESMLTGESLPRVRTVGETIYSGSFVATGNAIITISATGNRTYFGKTLTSVEHAKKRSALESDIITISRFLSIFAIVAIIILSIFLINRPGITLIDLATLDISLLIAGIPVALPTVMSLIISIGVLNLAKKHAVVRRLASLEDLANVDLLLSDKTGTLTENRIHVDRVLVLKAKDESEVLSLAVSATDPAEGNALENAVIVKAKELLASRLPQTAFTPGDSERKRSTVVVTRENDTPWIITLGAPSAVRELCNFPSKDLSERFDKAVDEAAKRGDRALVVAARQGTSEEELTPIGILFLTDTLRADAKETISAMHDKGITVKMLTGDGIEIARQVSHTLGLDGSVVSREI</sequence>
<feature type="domain" description="Cation-transporting P-type ATPase N-terminal" evidence="8">
    <location>
        <begin position="7"/>
        <end position="68"/>
    </location>
</feature>
<keyword evidence="4" id="KW-0067">ATP-binding</keyword>
<dbReference type="EC" id="3.6.3.4" evidence="9"/>
<feature type="transmembrane region" description="Helical" evidence="7">
    <location>
        <begin position="216"/>
        <end position="239"/>
    </location>
</feature>
<feature type="transmembrane region" description="Helical" evidence="7">
    <location>
        <begin position="254"/>
        <end position="281"/>
    </location>
</feature>
<protein>
    <submittedName>
        <fullName evidence="9">Lead, cadmium, zinc and mercury transporting ATPase Copper-translocating P-type ATPase</fullName>
        <ecNumber evidence="9">3.6.3.3</ecNumber>
        <ecNumber evidence="9">3.6.3.4</ecNumber>
    </submittedName>
</protein>
<dbReference type="PRINTS" id="PR00119">
    <property type="entry name" value="CATATPASE"/>
</dbReference>
<dbReference type="Gene3D" id="2.70.150.10">
    <property type="entry name" value="Calcium-transporting ATPase, cytoplasmic transduction domain A"/>
    <property type="match status" value="1"/>
</dbReference>
<dbReference type="InterPro" id="IPR001757">
    <property type="entry name" value="P_typ_ATPase"/>
</dbReference>
<dbReference type="Pfam" id="PF00690">
    <property type="entry name" value="Cation_ATPase_N"/>
    <property type="match status" value="1"/>
</dbReference>
<reference evidence="9" key="1">
    <citation type="submission" date="2018-06" db="EMBL/GenBank/DDBJ databases">
        <authorList>
            <person name="Zhirakovskaya E."/>
        </authorList>
    </citation>
    <scope>NUCLEOTIDE SEQUENCE</scope>
</reference>
<proteinExistence type="predicted"/>
<evidence type="ECO:0000259" key="8">
    <source>
        <dbReference type="SMART" id="SM00831"/>
    </source>
</evidence>
<dbReference type="SUPFAM" id="SSF56784">
    <property type="entry name" value="HAD-like"/>
    <property type="match status" value="1"/>
</dbReference>
<keyword evidence="6 7" id="KW-0472">Membrane</keyword>
<dbReference type="GO" id="GO:0016887">
    <property type="term" value="F:ATP hydrolysis activity"/>
    <property type="evidence" value="ECO:0007669"/>
    <property type="project" value="InterPro"/>
</dbReference>
<dbReference type="SUPFAM" id="SSF81665">
    <property type="entry name" value="Calcium ATPase, transmembrane domain M"/>
    <property type="match status" value="1"/>
</dbReference>
<dbReference type="GO" id="GO:0005524">
    <property type="term" value="F:ATP binding"/>
    <property type="evidence" value="ECO:0007669"/>
    <property type="project" value="UniProtKB-KW"/>
</dbReference>
<evidence type="ECO:0000256" key="3">
    <source>
        <dbReference type="ARBA" id="ARBA00022741"/>
    </source>
</evidence>
<accession>A0A3B0V717</accession>
<dbReference type="InterPro" id="IPR004014">
    <property type="entry name" value="ATPase_P-typ_cation-transptr_N"/>
</dbReference>
<evidence type="ECO:0000313" key="9">
    <source>
        <dbReference type="EMBL" id="VAW32649.1"/>
    </source>
</evidence>
<evidence type="ECO:0000256" key="7">
    <source>
        <dbReference type="SAM" id="Phobius"/>
    </source>
</evidence>
<dbReference type="PROSITE" id="PS00154">
    <property type="entry name" value="ATPASE_E1_E2"/>
    <property type="match status" value="1"/>
</dbReference>
<feature type="non-terminal residue" evidence="9">
    <location>
        <position position="502"/>
    </location>
</feature>
<name>A0A3B0V717_9ZZZZ</name>
<evidence type="ECO:0000256" key="5">
    <source>
        <dbReference type="ARBA" id="ARBA00022989"/>
    </source>
</evidence>
<keyword evidence="3" id="KW-0547">Nucleotide-binding</keyword>
<evidence type="ECO:0000256" key="2">
    <source>
        <dbReference type="ARBA" id="ARBA00022692"/>
    </source>
</evidence>
<dbReference type="PANTHER" id="PTHR42861">
    <property type="entry name" value="CALCIUM-TRANSPORTING ATPASE"/>
    <property type="match status" value="1"/>
</dbReference>
<dbReference type="InterPro" id="IPR059000">
    <property type="entry name" value="ATPase_P-type_domA"/>
</dbReference>
<dbReference type="InterPro" id="IPR023214">
    <property type="entry name" value="HAD_sf"/>
</dbReference>
<feature type="transmembrane region" description="Helical" evidence="7">
    <location>
        <begin position="72"/>
        <end position="89"/>
    </location>
</feature>
<comment type="subcellular location">
    <subcellularLocation>
        <location evidence="1">Membrane</location>
        <topology evidence="1">Multi-pass membrane protein</topology>
    </subcellularLocation>
</comment>
<evidence type="ECO:0000256" key="4">
    <source>
        <dbReference type="ARBA" id="ARBA00022840"/>
    </source>
</evidence>
<dbReference type="InterPro" id="IPR036412">
    <property type="entry name" value="HAD-like_sf"/>
</dbReference>
<organism evidence="9">
    <name type="scientific">hydrothermal vent metagenome</name>
    <dbReference type="NCBI Taxonomy" id="652676"/>
    <lineage>
        <taxon>unclassified sequences</taxon>
        <taxon>metagenomes</taxon>
        <taxon>ecological metagenomes</taxon>
    </lineage>
</organism>
<dbReference type="Gene3D" id="1.20.1110.10">
    <property type="entry name" value="Calcium-transporting ATPase, transmembrane domain"/>
    <property type="match status" value="1"/>
</dbReference>
<dbReference type="SMART" id="SM00831">
    <property type="entry name" value="Cation_ATPase_N"/>
    <property type="match status" value="1"/>
</dbReference>
<dbReference type="EMBL" id="UOEV01000060">
    <property type="protein sequence ID" value="VAW32649.1"/>
    <property type="molecule type" value="Genomic_DNA"/>
</dbReference>
<dbReference type="InterPro" id="IPR023298">
    <property type="entry name" value="ATPase_P-typ_TM_dom_sf"/>
</dbReference>
<keyword evidence="9" id="KW-0378">Hydrolase</keyword>
<dbReference type="InterPro" id="IPR008250">
    <property type="entry name" value="ATPase_P-typ_transduc_dom_A_sf"/>
</dbReference>
<feature type="transmembrane region" description="Helical" evidence="7">
    <location>
        <begin position="44"/>
        <end position="66"/>
    </location>
</feature>
<dbReference type="Gene3D" id="3.40.1110.10">
    <property type="entry name" value="Calcium-transporting ATPase, cytoplasmic domain N"/>
    <property type="match status" value="1"/>
</dbReference>
<keyword evidence="5 7" id="KW-1133">Transmembrane helix</keyword>
<dbReference type="Pfam" id="PF00702">
    <property type="entry name" value="Hydrolase"/>
    <property type="match status" value="1"/>
</dbReference>